<name>A0A0C2ZTF4_9AGAM</name>
<protein>
    <recommendedName>
        <fullName evidence="7">G-patch domain-containing protein</fullName>
    </recommendedName>
</protein>
<feature type="compositionally biased region" description="Polar residues" evidence="6">
    <location>
        <begin position="471"/>
        <end position="480"/>
    </location>
</feature>
<evidence type="ECO:0000259" key="7">
    <source>
        <dbReference type="PROSITE" id="PS50174"/>
    </source>
</evidence>
<dbReference type="SUPFAM" id="SSF54928">
    <property type="entry name" value="RNA-binding domain, RBD"/>
    <property type="match status" value="1"/>
</dbReference>
<dbReference type="PROSITE" id="PS50174">
    <property type="entry name" value="G_PATCH"/>
    <property type="match status" value="1"/>
</dbReference>
<feature type="compositionally biased region" description="Polar residues" evidence="6">
    <location>
        <begin position="80"/>
        <end position="90"/>
    </location>
</feature>
<evidence type="ECO:0000313" key="8">
    <source>
        <dbReference type="EMBL" id="KIM55837.1"/>
    </source>
</evidence>
<dbReference type="Pfam" id="PF01585">
    <property type="entry name" value="G-patch"/>
    <property type="match status" value="1"/>
</dbReference>
<reference evidence="9" key="2">
    <citation type="submission" date="2015-01" db="EMBL/GenBank/DDBJ databases">
        <title>Evolutionary Origins and Diversification of the Mycorrhizal Mutualists.</title>
        <authorList>
            <consortium name="DOE Joint Genome Institute"/>
            <consortium name="Mycorrhizal Genomics Consortium"/>
            <person name="Kohler A."/>
            <person name="Kuo A."/>
            <person name="Nagy L.G."/>
            <person name="Floudas D."/>
            <person name="Copeland A."/>
            <person name="Barry K.W."/>
            <person name="Cichocki N."/>
            <person name="Veneault-Fourrey C."/>
            <person name="LaButti K."/>
            <person name="Lindquist E.A."/>
            <person name="Lipzen A."/>
            <person name="Lundell T."/>
            <person name="Morin E."/>
            <person name="Murat C."/>
            <person name="Riley R."/>
            <person name="Ohm R."/>
            <person name="Sun H."/>
            <person name="Tunlid A."/>
            <person name="Henrissat B."/>
            <person name="Grigoriev I.V."/>
            <person name="Hibbett D.S."/>
            <person name="Martin F."/>
        </authorList>
    </citation>
    <scope>NUCLEOTIDE SEQUENCE [LARGE SCALE GENOMIC DNA]</scope>
    <source>
        <strain evidence="9">Foug A</strain>
    </source>
</reference>
<feature type="region of interest" description="Disordered" evidence="6">
    <location>
        <begin position="167"/>
        <end position="232"/>
    </location>
</feature>
<dbReference type="InterPro" id="IPR040052">
    <property type="entry name" value="RBM17"/>
</dbReference>
<dbReference type="GO" id="GO:0003723">
    <property type="term" value="F:RNA binding"/>
    <property type="evidence" value="ECO:0007669"/>
    <property type="project" value="UniProtKB-KW"/>
</dbReference>
<feature type="compositionally biased region" description="Basic residues" evidence="6">
    <location>
        <begin position="210"/>
        <end position="228"/>
    </location>
</feature>
<dbReference type="Gene3D" id="3.30.70.330">
    <property type="match status" value="1"/>
</dbReference>
<dbReference type="SMART" id="SM00361">
    <property type="entry name" value="RRM_1"/>
    <property type="match status" value="1"/>
</dbReference>
<keyword evidence="9" id="KW-1185">Reference proteome</keyword>
<feature type="region of interest" description="Disordered" evidence="6">
    <location>
        <begin position="259"/>
        <end position="371"/>
    </location>
</feature>
<keyword evidence="4" id="KW-0508">mRNA splicing</keyword>
<keyword evidence="3" id="KW-0694">RNA-binding</keyword>
<dbReference type="InterPro" id="IPR012677">
    <property type="entry name" value="Nucleotide-bd_a/b_plait_sf"/>
</dbReference>
<feature type="compositionally biased region" description="Low complexity" evidence="6">
    <location>
        <begin position="116"/>
        <end position="138"/>
    </location>
</feature>
<dbReference type="SMART" id="SM00443">
    <property type="entry name" value="G_patch"/>
    <property type="match status" value="1"/>
</dbReference>
<evidence type="ECO:0000256" key="3">
    <source>
        <dbReference type="ARBA" id="ARBA00022884"/>
    </source>
</evidence>
<accession>A0A0C2ZTF4</accession>
<dbReference type="PANTHER" id="PTHR13288:SF8">
    <property type="entry name" value="SPLICING FACTOR 45"/>
    <property type="match status" value="1"/>
</dbReference>
<feature type="domain" description="G-patch" evidence="7">
    <location>
        <begin position="573"/>
        <end position="615"/>
    </location>
</feature>
<comment type="subcellular location">
    <subcellularLocation>
        <location evidence="1">Nucleus</location>
    </subcellularLocation>
</comment>
<dbReference type="InterPro" id="IPR035979">
    <property type="entry name" value="RBD_domain_sf"/>
</dbReference>
<dbReference type="PANTHER" id="PTHR13288">
    <property type="entry name" value="SPLICING FACTOR 45 SPF45"/>
    <property type="match status" value="1"/>
</dbReference>
<gene>
    <name evidence="8" type="ORF">SCLCIDRAFT_133815</name>
</gene>
<dbReference type="EMBL" id="KN822126">
    <property type="protein sequence ID" value="KIM55837.1"/>
    <property type="molecule type" value="Genomic_DNA"/>
</dbReference>
<evidence type="ECO:0000256" key="6">
    <source>
        <dbReference type="SAM" id="MobiDB-lite"/>
    </source>
</evidence>
<feature type="compositionally biased region" description="Basic and acidic residues" evidence="6">
    <location>
        <begin position="259"/>
        <end position="284"/>
    </location>
</feature>
<dbReference type="InParanoid" id="A0A0C2ZTF4"/>
<dbReference type="Proteomes" id="UP000053989">
    <property type="component" value="Unassembled WGS sequence"/>
</dbReference>
<dbReference type="FunFam" id="3.30.70.330:FF:000382">
    <property type="entry name" value="G-patch domain-containing protein"/>
    <property type="match status" value="1"/>
</dbReference>
<proteinExistence type="predicted"/>
<feature type="region of interest" description="Disordered" evidence="6">
    <location>
        <begin position="541"/>
        <end position="568"/>
    </location>
</feature>
<evidence type="ECO:0000256" key="5">
    <source>
        <dbReference type="ARBA" id="ARBA00023242"/>
    </source>
</evidence>
<keyword evidence="2" id="KW-0507">mRNA processing</keyword>
<dbReference type="GO" id="GO:0045292">
    <property type="term" value="P:mRNA cis splicing, via spliceosome"/>
    <property type="evidence" value="ECO:0007669"/>
    <property type="project" value="InterPro"/>
</dbReference>
<feature type="compositionally biased region" description="Polar residues" evidence="6">
    <location>
        <begin position="398"/>
        <end position="413"/>
    </location>
</feature>
<evidence type="ECO:0000256" key="2">
    <source>
        <dbReference type="ARBA" id="ARBA00022664"/>
    </source>
</evidence>
<dbReference type="HOGENOM" id="CLU_025002_0_0_1"/>
<dbReference type="CDD" id="cd12374">
    <property type="entry name" value="RRM_UHM_SPF45_PUF60"/>
    <property type="match status" value="1"/>
</dbReference>
<dbReference type="GO" id="GO:0071011">
    <property type="term" value="C:precatalytic spliceosome"/>
    <property type="evidence" value="ECO:0007669"/>
    <property type="project" value="TreeGrafter"/>
</dbReference>
<feature type="compositionally biased region" description="Pro residues" evidence="6">
    <location>
        <begin position="499"/>
        <end position="513"/>
    </location>
</feature>
<dbReference type="OrthoDB" id="5411533at2759"/>
<evidence type="ECO:0000313" key="9">
    <source>
        <dbReference type="Proteomes" id="UP000053989"/>
    </source>
</evidence>
<keyword evidence="5" id="KW-0539">Nucleus</keyword>
<dbReference type="AlphaFoldDB" id="A0A0C2ZTF4"/>
<feature type="region of interest" description="Disordered" evidence="6">
    <location>
        <begin position="22"/>
        <end position="144"/>
    </location>
</feature>
<dbReference type="STRING" id="1036808.A0A0C2ZTF4"/>
<feature type="region of interest" description="Disordered" evidence="6">
    <location>
        <begin position="390"/>
        <end position="422"/>
    </location>
</feature>
<organism evidence="8 9">
    <name type="scientific">Scleroderma citrinum Foug A</name>
    <dbReference type="NCBI Taxonomy" id="1036808"/>
    <lineage>
        <taxon>Eukaryota</taxon>
        <taxon>Fungi</taxon>
        <taxon>Dikarya</taxon>
        <taxon>Basidiomycota</taxon>
        <taxon>Agaricomycotina</taxon>
        <taxon>Agaricomycetes</taxon>
        <taxon>Agaricomycetidae</taxon>
        <taxon>Boletales</taxon>
        <taxon>Sclerodermatineae</taxon>
        <taxon>Sclerodermataceae</taxon>
        <taxon>Scleroderma</taxon>
    </lineage>
</organism>
<feature type="compositionally biased region" description="Polar residues" evidence="6">
    <location>
        <begin position="22"/>
        <end position="40"/>
    </location>
</feature>
<feature type="compositionally biased region" description="Basic and acidic residues" evidence="6">
    <location>
        <begin position="308"/>
        <end position="321"/>
    </location>
</feature>
<evidence type="ECO:0000256" key="1">
    <source>
        <dbReference type="ARBA" id="ARBA00004123"/>
    </source>
</evidence>
<dbReference type="InterPro" id="IPR003954">
    <property type="entry name" value="RRM_euk-type"/>
</dbReference>
<dbReference type="InterPro" id="IPR000467">
    <property type="entry name" value="G_patch_dom"/>
</dbReference>
<evidence type="ECO:0000256" key="4">
    <source>
        <dbReference type="ARBA" id="ARBA00023187"/>
    </source>
</evidence>
<reference evidence="8 9" key="1">
    <citation type="submission" date="2014-04" db="EMBL/GenBank/DDBJ databases">
        <authorList>
            <consortium name="DOE Joint Genome Institute"/>
            <person name="Kuo A."/>
            <person name="Kohler A."/>
            <person name="Nagy L.G."/>
            <person name="Floudas D."/>
            <person name="Copeland A."/>
            <person name="Barry K.W."/>
            <person name="Cichocki N."/>
            <person name="Veneault-Fourrey C."/>
            <person name="LaButti K."/>
            <person name="Lindquist E.A."/>
            <person name="Lipzen A."/>
            <person name="Lundell T."/>
            <person name="Morin E."/>
            <person name="Murat C."/>
            <person name="Sun H."/>
            <person name="Tunlid A."/>
            <person name="Henrissat B."/>
            <person name="Grigoriev I.V."/>
            <person name="Hibbett D.S."/>
            <person name="Martin F."/>
            <person name="Nordberg H.P."/>
            <person name="Cantor M.N."/>
            <person name="Hua S.X."/>
        </authorList>
    </citation>
    <scope>NUCLEOTIDE SEQUENCE [LARGE SCALE GENOMIC DNA]</scope>
    <source>
        <strain evidence="8 9">Foug A</strain>
    </source>
</reference>
<feature type="region of interest" description="Disordered" evidence="6">
    <location>
        <begin position="463"/>
        <end position="519"/>
    </location>
</feature>
<sequence length="757" mass="80061">MSSRAGGLYGGIQFASGAALKFSSSVPTSEPTHSTPVISSERTHAPDVTPHSSENAPSSVAKPEEGGAAAEVGGVVGNQALGSGSGSVSKPTAGWSAALAFAPRRAGQKPKPSAPAPATARLPTGTTTVSTPSLTSASESGILPPPLNISAATVSATAVVFAPPELIPHANQAEGKDDAGGGSGWRKKEGWGKKVKPPSMVLDEDINGFKSHKKQRKPGGGKKGKKNKNAQLVAVWDPMEQYDPLKPNDYGEYKLWKQRERVEKATERAAERKRVRDMRDRGSDQTDSGSEEDRPRKSGPSLFDDNDSFDHWSRADDDRLRGLGAHDPPPAPAPVDRNLSGEEAYMRRLGMSQGAPVASTPSPPSGPMERNLSGEEAYLRRLVMSSRGKAAHPASADIPSQSVFTIPSSTSTPMDEDEDEDVIPGLGMASEMDADKDAATLPAPEETGEEAYQRRLAMSQGLRPAAPAFQPSFQLSVPTQPLSFPLPPPSPPRLAYDPFAPPVNVPPPPPPSQQPQAQIPSGFADKMKAAASIAAKLSALAPPTSASGNENVSASWSSSSTPDFGVETATPDPHEFAARLMAKWGHKEGQGLGADGSGIVNALTVEQVAIQSKNGKKGQPQNTKGGAAIGSKMGRIINDNEDMRAKEDRARFGDPSRVVVLTNMVGPEDLDDGELTHEIGGECSKNGTVERVIVHPIYPPPDNPEEAVRIFVVFAGPSGAWKTVKEMEGRYFGGRTVRARYYPEILYSQHNLDAPLL</sequence>